<protein>
    <recommendedName>
        <fullName evidence="3">Tetratricopeptide repeat protein</fullName>
    </recommendedName>
</protein>
<dbReference type="RefSeq" id="WP_101250596.1">
    <property type="nucleotide sequence ID" value="NZ_PIUM01000010.1"/>
</dbReference>
<dbReference type="EMBL" id="PIUM01000010">
    <property type="protein sequence ID" value="PKU24560.1"/>
    <property type="molecule type" value="Genomic_DNA"/>
</dbReference>
<keyword evidence="2" id="KW-1185">Reference proteome</keyword>
<evidence type="ECO:0008006" key="3">
    <source>
        <dbReference type="Google" id="ProtNLM"/>
    </source>
</evidence>
<organism evidence="1 2">
    <name type="scientific">Telmatospirillum siberiense</name>
    <dbReference type="NCBI Taxonomy" id="382514"/>
    <lineage>
        <taxon>Bacteria</taxon>
        <taxon>Pseudomonadati</taxon>
        <taxon>Pseudomonadota</taxon>
        <taxon>Alphaproteobacteria</taxon>
        <taxon>Rhodospirillales</taxon>
        <taxon>Rhodospirillaceae</taxon>
        <taxon>Telmatospirillum</taxon>
    </lineage>
</organism>
<evidence type="ECO:0000313" key="1">
    <source>
        <dbReference type="EMBL" id="PKU24560.1"/>
    </source>
</evidence>
<gene>
    <name evidence="1" type="ORF">CWS72_10700</name>
</gene>
<name>A0A2N3PVZ1_9PROT</name>
<dbReference type="AlphaFoldDB" id="A0A2N3PVZ1"/>
<evidence type="ECO:0000313" key="2">
    <source>
        <dbReference type="Proteomes" id="UP000233293"/>
    </source>
</evidence>
<dbReference type="Proteomes" id="UP000233293">
    <property type="component" value="Unassembled WGS sequence"/>
</dbReference>
<dbReference type="SUPFAM" id="SSF48452">
    <property type="entry name" value="TPR-like"/>
    <property type="match status" value="1"/>
</dbReference>
<accession>A0A2N3PVZ1</accession>
<dbReference type="Gene3D" id="1.25.40.10">
    <property type="entry name" value="Tetratricopeptide repeat domain"/>
    <property type="match status" value="1"/>
</dbReference>
<comment type="caution">
    <text evidence="1">The sequence shown here is derived from an EMBL/GenBank/DDBJ whole genome shotgun (WGS) entry which is preliminary data.</text>
</comment>
<reference evidence="2" key="1">
    <citation type="submission" date="2017-12" db="EMBL/GenBank/DDBJ databases">
        <title>Draft genome sequence of Telmatospirillum siberiense 26-4b1T, an acidotolerant peatland alphaproteobacterium potentially involved in sulfur cycling.</title>
        <authorList>
            <person name="Hausmann B."/>
            <person name="Pjevac P."/>
            <person name="Schreck K."/>
            <person name="Herbold C.W."/>
            <person name="Daims H."/>
            <person name="Wagner M."/>
            <person name="Pester M."/>
            <person name="Loy A."/>
        </authorList>
    </citation>
    <scope>NUCLEOTIDE SEQUENCE [LARGE SCALE GENOMIC DNA]</scope>
    <source>
        <strain evidence="2">26-4b1</strain>
    </source>
</reference>
<proteinExistence type="predicted"/>
<dbReference type="OrthoDB" id="7359089at2"/>
<sequence>MAAMADDQVTDDGLAAAAALLGADLPEVAERQLRLAGLAYQRDAEALDHLARAEALAPDHLAVLIGFYRFYFYKGRLAEALTVAERCLARVAGELRIAADWRAVVPGQADFGDYDAMLPRFYLFTLKAYAYLQLRLGAFTEGALAVTKLLALDPTDKVGAKVLLEVLAHREDADDD</sequence>
<dbReference type="InterPro" id="IPR011990">
    <property type="entry name" value="TPR-like_helical_dom_sf"/>
</dbReference>